<keyword evidence="3" id="KW-0255">Endonuclease</keyword>
<dbReference type="GO" id="GO:0003964">
    <property type="term" value="F:RNA-directed DNA polymerase activity"/>
    <property type="evidence" value="ECO:0007669"/>
    <property type="project" value="UniProtKB-KW"/>
</dbReference>
<dbReference type="GO" id="GO:0003887">
    <property type="term" value="F:DNA-directed DNA polymerase activity"/>
    <property type="evidence" value="ECO:0007669"/>
    <property type="project" value="UniProtKB-KW"/>
</dbReference>
<dbReference type="Gene3D" id="3.30.420.10">
    <property type="entry name" value="Ribonuclease H-like superfamily/Ribonuclease H"/>
    <property type="match status" value="1"/>
</dbReference>
<keyword evidence="5" id="KW-0460">Magnesium</keyword>
<evidence type="ECO:0000256" key="6">
    <source>
        <dbReference type="ARBA" id="ARBA00022908"/>
    </source>
</evidence>
<evidence type="ECO:0000256" key="1">
    <source>
        <dbReference type="ARBA" id="ARBA00022722"/>
    </source>
</evidence>
<protein>
    <recommendedName>
        <fullName evidence="10">Integrase catalytic domain-containing protein</fullName>
    </recommendedName>
</protein>
<evidence type="ECO:0000256" key="8">
    <source>
        <dbReference type="ARBA" id="ARBA00022932"/>
    </source>
</evidence>
<dbReference type="GO" id="GO:0015074">
    <property type="term" value="P:DNA integration"/>
    <property type="evidence" value="ECO:0007669"/>
    <property type="project" value="UniProtKB-KW"/>
</dbReference>
<dbReference type="OrthoDB" id="413361at2759"/>
<name>A0A1X7TBC3_AMPQE</name>
<dbReference type="InterPro" id="IPR036397">
    <property type="entry name" value="RNaseH_sf"/>
</dbReference>
<evidence type="ECO:0000256" key="3">
    <source>
        <dbReference type="ARBA" id="ARBA00022759"/>
    </source>
</evidence>
<dbReference type="InterPro" id="IPR039537">
    <property type="entry name" value="Retrotran_Ty1/copia-like"/>
</dbReference>
<sequence length="186" mass="21440">MPTFLEKICGIIDGHLSMKNLQKLTCDKLVKDFDFSITKEIQFCESCIAGKQHKNSYPSHAQRRSKEALELIHSDVCGKINAKSLSGGEYFLIFTDDKSRYVWVYIIKNKSEVFDKFCEWKRFVEKSTGKSVKALRTDNGGEYTSHEFKKYLLSQGIKHEFTVSKCPQQNGVAECLNRTLKWFVVC</sequence>
<dbReference type="EnsemblMetazoa" id="Aqu2.1.11863_001">
    <property type="protein sequence ID" value="Aqu2.1.11863_001"/>
    <property type="gene ID" value="Aqu2.1.11863"/>
</dbReference>
<organism evidence="11">
    <name type="scientific">Amphimedon queenslandica</name>
    <name type="common">Sponge</name>
    <dbReference type="NCBI Taxonomy" id="400682"/>
    <lineage>
        <taxon>Eukaryota</taxon>
        <taxon>Metazoa</taxon>
        <taxon>Porifera</taxon>
        <taxon>Demospongiae</taxon>
        <taxon>Heteroscleromorpha</taxon>
        <taxon>Haplosclerida</taxon>
        <taxon>Niphatidae</taxon>
        <taxon>Amphimedon</taxon>
    </lineage>
</organism>
<reference evidence="11" key="1">
    <citation type="submission" date="2017-05" db="UniProtKB">
        <authorList>
            <consortium name="EnsemblMetazoa"/>
        </authorList>
    </citation>
    <scope>IDENTIFICATION</scope>
</reference>
<dbReference type="GO" id="GO:0003676">
    <property type="term" value="F:nucleic acid binding"/>
    <property type="evidence" value="ECO:0007669"/>
    <property type="project" value="InterPro"/>
</dbReference>
<dbReference type="InterPro" id="IPR012337">
    <property type="entry name" value="RNaseH-like_sf"/>
</dbReference>
<evidence type="ECO:0000256" key="7">
    <source>
        <dbReference type="ARBA" id="ARBA00022918"/>
    </source>
</evidence>
<feature type="domain" description="Integrase catalytic" evidence="10">
    <location>
        <begin position="54"/>
        <end position="186"/>
    </location>
</feature>
<evidence type="ECO:0000313" key="11">
    <source>
        <dbReference type="EnsemblMetazoa" id="Aqu2.1.11863_001"/>
    </source>
</evidence>
<dbReference type="GO" id="GO:0016787">
    <property type="term" value="F:hydrolase activity"/>
    <property type="evidence" value="ECO:0007669"/>
    <property type="project" value="UniProtKB-KW"/>
</dbReference>
<dbReference type="GO" id="GO:0046872">
    <property type="term" value="F:metal ion binding"/>
    <property type="evidence" value="ECO:0007669"/>
    <property type="project" value="UniProtKB-KW"/>
</dbReference>
<dbReference type="GO" id="GO:0006310">
    <property type="term" value="P:DNA recombination"/>
    <property type="evidence" value="ECO:0007669"/>
    <property type="project" value="UniProtKB-KW"/>
</dbReference>
<dbReference type="PROSITE" id="PS50994">
    <property type="entry name" value="INTEGRASE"/>
    <property type="match status" value="1"/>
</dbReference>
<evidence type="ECO:0000256" key="4">
    <source>
        <dbReference type="ARBA" id="ARBA00022801"/>
    </source>
</evidence>
<keyword evidence="2" id="KW-0479">Metal-binding</keyword>
<keyword evidence="9" id="KW-0233">DNA recombination</keyword>
<dbReference type="Pfam" id="PF00665">
    <property type="entry name" value="rve"/>
    <property type="match status" value="1"/>
</dbReference>
<evidence type="ECO:0000256" key="5">
    <source>
        <dbReference type="ARBA" id="ARBA00022842"/>
    </source>
</evidence>
<proteinExistence type="predicted"/>
<keyword evidence="8" id="KW-0239">DNA-directed DNA polymerase</keyword>
<dbReference type="PANTHER" id="PTHR42648">
    <property type="entry name" value="TRANSPOSASE, PUTATIVE-RELATED"/>
    <property type="match status" value="1"/>
</dbReference>
<dbReference type="PANTHER" id="PTHR42648:SF11">
    <property type="entry name" value="TRANSPOSON TY4-P GAG-POL POLYPROTEIN"/>
    <property type="match status" value="1"/>
</dbReference>
<keyword evidence="1" id="KW-0540">Nuclease</keyword>
<dbReference type="AlphaFoldDB" id="A0A1X7TBC3"/>
<evidence type="ECO:0000256" key="9">
    <source>
        <dbReference type="ARBA" id="ARBA00023172"/>
    </source>
</evidence>
<dbReference type="OMA" id="ITEMARC"/>
<dbReference type="InterPro" id="IPR001584">
    <property type="entry name" value="Integrase_cat-core"/>
</dbReference>
<keyword evidence="7" id="KW-0695">RNA-directed DNA polymerase</keyword>
<dbReference type="GO" id="GO:0004519">
    <property type="term" value="F:endonuclease activity"/>
    <property type="evidence" value="ECO:0007669"/>
    <property type="project" value="UniProtKB-KW"/>
</dbReference>
<evidence type="ECO:0000256" key="2">
    <source>
        <dbReference type="ARBA" id="ARBA00022723"/>
    </source>
</evidence>
<accession>A0A1X7TBC3</accession>
<dbReference type="InParanoid" id="A0A1X7TBC3"/>
<keyword evidence="6" id="KW-0229">DNA integration</keyword>
<dbReference type="STRING" id="400682.A0A1X7TBC3"/>
<keyword evidence="8" id="KW-0808">Transferase</keyword>
<dbReference type="eggNOG" id="KOG0017">
    <property type="taxonomic scope" value="Eukaryota"/>
</dbReference>
<dbReference type="SUPFAM" id="SSF53098">
    <property type="entry name" value="Ribonuclease H-like"/>
    <property type="match status" value="1"/>
</dbReference>
<evidence type="ECO:0000259" key="10">
    <source>
        <dbReference type="PROSITE" id="PS50994"/>
    </source>
</evidence>
<keyword evidence="8" id="KW-0548">Nucleotidyltransferase</keyword>
<keyword evidence="4" id="KW-0378">Hydrolase</keyword>